<dbReference type="RefSeq" id="WP_197008126.1">
    <property type="nucleotide sequence ID" value="NZ_BONS01000013.1"/>
</dbReference>
<sequence length="63" mass="7002">MLKVLPCTAPECADRRLSLARFTAREVENFTPLAKARVKPVPCASFPGFFHTMRRVGTTSTGY</sequence>
<dbReference type="EMBL" id="JADOUF010000001">
    <property type="protein sequence ID" value="MBG6141744.1"/>
    <property type="molecule type" value="Genomic_DNA"/>
</dbReference>
<reference evidence="1" key="1">
    <citation type="submission" date="2020-11" db="EMBL/GenBank/DDBJ databases">
        <title>Sequencing the genomes of 1000 actinobacteria strains.</title>
        <authorList>
            <person name="Klenk H.-P."/>
        </authorList>
    </citation>
    <scope>NUCLEOTIDE SEQUENCE</scope>
    <source>
        <strain evidence="1">DSM 45356</strain>
    </source>
</reference>
<evidence type="ECO:0000313" key="2">
    <source>
        <dbReference type="Proteomes" id="UP000622552"/>
    </source>
</evidence>
<organism evidence="1 2">
    <name type="scientific">Longispora fulva</name>
    <dbReference type="NCBI Taxonomy" id="619741"/>
    <lineage>
        <taxon>Bacteria</taxon>
        <taxon>Bacillati</taxon>
        <taxon>Actinomycetota</taxon>
        <taxon>Actinomycetes</taxon>
        <taxon>Micromonosporales</taxon>
        <taxon>Micromonosporaceae</taxon>
        <taxon>Longispora</taxon>
    </lineage>
</organism>
<keyword evidence="2" id="KW-1185">Reference proteome</keyword>
<dbReference type="Proteomes" id="UP000622552">
    <property type="component" value="Unassembled WGS sequence"/>
</dbReference>
<proteinExistence type="predicted"/>
<evidence type="ECO:0000313" key="1">
    <source>
        <dbReference type="EMBL" id="MBG6141744.1"/>
    </source>
</evidence>
<protein>
    <submittedName>
        <fullName evidence="1">Uncharacterized protein</fullName>
    </submittedName>
</protein>
<gene>
    <name evidence="1" type="ORF">IW245_007938</name>
</gene>
<name>A0A8J7GLA5_9ACTN</name>
<accession>A0A8J7GLA5</accession>
<comment type="caution">
    <text evidence="1">The sequence shown here is derived from an EMBL/GenBank/DDBJ whole genome shotgun (WGS) entry which is preliminary data.</text>
</comment>
<dbReference type="AlphaFoldDB" id="A0A8J7GLA5"/>